<dbReference type="Pfam" id="PF03095">
    <property type="entry name" value="PTPA"/>
    <property type="match status" value="1"/>
</dbReference>
<evidence type="ECO:0000256" key="1">
    <source>
        <dbReference type="ARBA" id="ARBA00000971"/>
    </source>
</evidence>
<evidence type="ECO:0000256" key="2">
    <source>
        <dbReference type="ARBA" id="ARBA00004496"/>
    </source>
</evidence>
<dbReference type="GO" id="GO:0007052">
    <property type="term" value="P:mitotic spindle organization"/>
    <property type="evidence" value="ECO:0007669"/>
    <property type="project" value="TreeGrafter"/>
</dbReference>
<dbReference type="EC" id="5.2.1.8" evidence="8"/>
<dbReference type="GO" id="GO:0008160">
    <property type="term" value="F:protein tyrosine phosphatase activator activity"/>
    <property type="evidence" value="ECO:0007669"/>
    <property type="project" value="TreeGrafter"/>
</dbReference>
<dbReference type="InterPro" id="IPR037218">
    <property type="entry name" value="PTPA_sf"/>
</dbReference>
<dbReference type="AlphaFoldDB" id="A0A6B2LCB8"/>
<comment type="catalytic activity">
    <reaction evidence="1 8">
        <text>[protein]-peptidylproline (omega=180) = [protein]-peptidylproline (omega=0)</text>
        <dbReference type="Rhea" id="RHEA:16237"/>
        <dbReference type="Rhea" id="RHEA-COMP:10747"/>
        <dbReference type="Rhea" id="RHEA-COMP:10748"/>
        <dbReference type="ChEBI" id="CHEBI:83833"/>
        <dbReference type="ChEBI" id="CHEBI:83834"/>
        <dbReference type="EC" id="5.2.1.8"/>
    </reaction>
</comment>
<keyword evidence="5 8" id="KW-0697">Rotamase</keyword>
<comment type="subcellular location">
    <subcellularLocation>
        <location evidence="2 8">Cytoplasm</location>
    </subcellularLocation>
</comment>
<evidence type="ECO:0000256" key="8">
    <source>
        <dbReference type="RuleBase" id="RU361210"/>
    </source>
</evidence>
<sequence length="279" mass="31649">MQSETCALFIKFLEKLNESVKGKKSTVECPVSELNEKLLKTLDTLSEYIDQTPPVAHPGRFANPAYRTWFDKMSENALALVKGVLPAELQDAALELAEYVVCSFGDRTRCDYGTGHETNYLAFLCCLDRLGLFQPEDYVAVVVKVFLKYMAVMRKLQTVYILEPAGSKGVWAIDDFHFMVFYFGSSQLRGNTEIVPSSVRQASVYNSHEGDYMYLAAIKWINKVKTGPFFEHSPTLDGIANVPHWEKVNQGMMKMYKGEVLSKFPVMQHFKFGSLLPFQ</sequence>
<dbReference type="GO" id="GO:0003755">
    <property type="term" value="F:peptidyl-prolyl cis-trans isomerase activity"/>
    <property type="evidence" value="ECO:0007669"/>
    <property type="project" value="UniProtKB-KW"/>
</dbReference>
<dbReference type="FunFam" id="1.20.120.1150:FF:000002">
    <property type="entry name" value="Serine/threonine-protein phosphatase 2A activator"/>
    <property type="match status" value="1"/>
</dbReference>
<dbReference type="Gene3D" id="1.20.120.1150">
    <property type="match status" value="1"/>
</dbReference>
<dbReference type="InterPro" id="IPR004327">
    <property type="entry name" value="Phstyr_phstse_ac"/>
</dbReference>
<dbReference type="GO" id="GO:0005634">
    <property type="term" value="C:nucleus"/>
    <property type="evidence" value="ECO:0007669"/>
    <property type="project" value="TreeGrafter"/>
</dbReference>
<evidence type="ECO:0000256" key="4">
    <source>
        <dbReference type="ARBA" id="ARBA00022490"/>
    </source>
</evidence>
<dbReference type="InterPro" id="IPR043170">
    <property type="entry name" value="PTPA_C_lid"/>
</dbReference>
<comment type="function">
    <text evidence="7">PPIases accelerate the folding of proteins. It catalyzes the cis-trans isomerization of proline imidic peptide bonds in oligopeptides. Acts as a regulatory subunit for PP2A-like phosphatases modulating their activity or substrate specificity, probably by inducing a conformational change in the catalytic subunit, a direct target of the PPIase.</text>
</comment>
<proteinExistence type="inferred from homology"/>
<evidence type="ECO:0000256" key="3">
    <source>
        <dbReference type="ARBA" id="ARBA00011019"/>
    </source>
</evidence>
<reference evidence="9" key="1">
    <citation type="journal article" date="2020" name="J. Eukaryot. Microbiol.">
        <title>De novo Sequencing, Assembly and Annotation of the Transcriptome for the Free-Living Testate Amoeba Arcella intermedia.</title>
        <authorList>
            <person name="Ribeiro G.M."/>
            <person name="Porfirio-Sousa A.L."/>
            <person name="Maurer-Alcala X.X."/>
            <person name="Katz L.A."/>
            <person name="Lahr D.J.G."/>
        </authorList>
    </citation>
    <scope>NUCLEOTIDE SEQUENCE</scope>
</reference>
<evidence type="ECO:0000256" key="6">
    <source>
        <dbReference type="ARBA" id="ARBA00023235"/>
    </source>
</evidence>
<dbReference type="GO" id="GO:0005737">
    <property type="term" value="C:cytoplasm"/>
    <property type="evidence" value="ECO:0007669"/>
    <property type="project" value="UniProtKB-SubCell"/>
</dbReference>
<protein>
    <recommendedName>
        <fullName evidence="8">Serine/threonine-protein phosphatase 2A activator</fullName>
        <ecNumber evidence="8">5.2.1.8</ecNumber>
    </recommendedName>
    <alternativeName>
        <fullName evidence="8">Phosphotyrosyl phosphatase activator</fullName>
    </alternativeName>
</protein>
<organism evidence="9">
    <name type="scientific">Arcella intermedia</name>
    <dbReference type="NCBI Taxonomy" id="1963864"/>
    <lineage>
        <taxon>Eukaryota</taxon>
        <taxon>Amoebozoa</taxon>
        <taxon>Tubulinea</taxon>
        <taxon>Elardia</taxon>
        <taxon>Arcellinida</taxon>
        <taxon>Sphaerothecina</taxon>
        <taxon>Arcellidae</taxon>
        <taxon>Arcella</taxon>
    </lineage>
</organism>
<name>A0A6B2LCB8_9EUKA</name>
<dbReference type="PANTHER" id="PTHR10012">
    <property type="entry name" value="SERINE/THREONINE-PROTEIN PHOSPHATASE 2A REGULATORY SUBUNIT B"/>
    <property type="match status" value="1"/>
</dbReference>
<evidence type="ECO:0000256" key="7">
    <source>
        <dbReference type="ARBA" id="ARBA00060322"/>
    </source>
</evidence>
<evidence type="ECO:0000313" key="9">
    <source>
        <dbReference type="EMBL" id="NDV34481.1"/>
    </source>
</evidence>
<dbReference type="PIRSF" id="PIRSF016325">
    <property type="entry name" value="Phstyr_phstse_ac"/>
    <property type="match status" value="1"/>
</dbReference>
<comment type="similarity">
    <text evidence="3 8">Belongs to the PTPA-type PPIase family.</text>
</comment>
<dbReference type="GO" id="GO:0000159">
    <property type="term" value="C:protein phosphatase type 2A complex"/>
    <property type="evidence" value="ECO:0007669"/>
    <property type="project" value="TreeGrafter"/>
</dbReference>
<evidence type="ECO:0000256" key="5">
    <source>
        <dbReference type="ARBA" id="ARBA00023110"/>
    </source>
</evidence>
<dbReference type="PANTHER" id="PTHR10012:SF0">
    <property type="entry name" value="SERINE_THREONINE-PROTEIN PHOSPHATASE 2A ACTIVATOR"/>
    <property type="match status" value="1"/>
</dbReference>
<dbReference type="EMBL" id="GIBP01005512">
    <property type="protein sequence ID" value="NDV34481.1"/>
    <property type="molecule type" value="Transcribed_RNA"/>
</dbReference>
<accession>A0A6B2LCB8</accession>
<keyword evidence="4 8" id="KW-0963">Cytoplasm</keyword>
<keyword evidence="6 8" id="KW-0413">Isomerase</keyword>
<dbReference type="SUPFAM" id="SSF140984">
    <property type="entry name" value="PTPA-like"/>
    <property type="match status" value="1"/>
</dbReference>
<dbReference type="CDD" id="cd04087">
    <property type="entry name" value="PTPA"/>
    <property type="match status" value="1"/>
</dbReference>